<feature type="domain" description="Tyr recombinase" evidence="7">
    <location>
        <begin position="245"/>
        <end position="458"/>
    </location>
</feature>
<evidence type="ECO:0000256" key="4">
    <source>
        <dbReference type="ARBA" id="ARBA00023125"/>
    </source>
</evidence>
<dbReference type="PROSITE" id="PS51900">
    <property type="entry name" value="CB"/>
    <property type="match status" value="1"/>
</dbReference>
<dbReference type="EMBL" id="WHYR01000099">
    <property type="protein sequence ID" value="MQL54002.1"/>
    <property type="molecule type" value="Genomic_DNA"/>
</dbReference>
<evidence type="ECO:0000256" key="6">
    <source>
        <dbReference type="PROSITE-ProRule" id="PRU01248"/>
    </source>
</evidence>
<comment type="function">
    <text evidence="1">Site-specific tyrosine recombinase, which acts by catalyzing the cutting and rejoining of the recombining DNA molecules.</text>
</comment>
<reference evidence="9 10" key="1">
    <citation type="submission" date="2019-10" db="EMBL/GenBank/DDBJ databases">
        <title>Comparative genomics of sulfur disproportionating microorganisms.</title>
        <authorList>
            <person name="Ward L.M."/>
            <person name="Bertran E."/>
            <person name="Johnston D."/>
        </authorList>
    </citation>
    <scope>NUCLEOTIDE SEQUENCE [LARGE SCALE GENOMIC DNA]</scope>
    <source>
        <strain evidence="9 10">DSM 14055</strain>
    </source>
</reference>
<dbReference type="PANTHER" id="PTHR30349:SF41">
    <property type="entry name" value="INTEGRASE_RECOMBINASE PROTEIN MJ0367-RELATED"/>
    <property type="match status" value="1"/>
</dbReference>
<evidence type="ECO:0000313" key="10">
    <source>
        <dbReference type="Proteomes" id="UP000441717"/>
    </source>
</evidence>
<dbReference type="GO" id="GO:0015074">
    <property type="term" value="P:DNA integration"/>
    <property type="evidence" value="ECO:0007669"/>
    <property type="project" value="UniProtKB-KW"/>
</dbReference>
<dbReference type="Pfam" id="PF14659">
    <property type="entry name" value="Phage_int_SAM_3"/>
    <property type="match status" value="1"/>
</dbReference>
<sequence>MMQNSHRGNNGHSPCGFPEWQISNENDVVNVFLLPDKLKSRKSNGRNGKSGKLKQEVGIMRGSIRKQGKDSWRITVSLGKVGVDPETGKPKYGKYQETFVGKKRDAEKRLVDLIAQLQKGVKINPEKMTFGEFLDRWMQDYVMSNTSQRTIDGYESIIRNHLKPHLGDIPLQKLHPTHLRDLYSKLLKEGRKDGKNGRKGLDPTTILHIHRVIHEALECAVKWELVHRNVADVVDPPKKSKDEEKEVQFLPREKIKDVLDVVKGTYLYIPTCIAVSTGARLGEVLALTWDDVDLKKMTVSIRRSIGLKRKEEYIGLPEDKLPNKGRNEIYFKSTKTRQSKRTIDIPQWLVDELKKHRTQQKKDRLAYGKIYQDNNLVCCREDGSPHHPTTFSSIFSRTVKKAGINVTFHGLRHGHATWLFEEGEHPKAVSERLGHSKTGITLDLYTHHVKGTQKKIARKLDDILA</sequence>
<dbReference type="PROSITE" id="PS51898">
    <property type="entry name" value="TYR_RECOMBINASE"/>
    <property type="match status" value="1"/>
</dbReference>
<dbReference type="InterPro" id="IPR050090">
    <property type="entry name" value="Tyrosine_recombinase_XerCD"/>
</dbReference>
<evidence type="ECO:0000256" key="2">
    <source>
        <dbReference type="ARBA" id="ARBA00008857"/>
    </source>
</evidence>
<keyword evidence="4 6" id="KW-0238">DNA-binding</keyword>
<dbReference type="InterPro" id="IPR004107">
    <property type="entry name" value="Integrase_SAM-like_N"/>
</dbReference>
<dbReference type="Proteomes" id="UP000441717">
    <property type="component" value="Unassembled WGS sequence"/>
</dbReference>
<proteinExistence type="inferred from homology"/>
<dbReference type="Gene3D" id="1.10.150.130">
    <property type="match status" value="1"/>
</dbReference>
<evidence type="ECO:0000259" key="8">
    <source>
        <dbReference type="PROSITE" id="PS51900"/>
    </source>
</evidence>
<keyword evidence="3" id="KW-0229">DNA integration</keyword>
<keyword evidence="5" id="KW-0233">DNA recombination</keyword>
<keyword evidence="10" id="KW-1185">Reference proteome</keyword>
<dbReference type="InterPro" id="IPR010998">
    <property type="entry name" value="Integrase_recombinase_N"/>
</dbReference>
<dbReference type="GO" id="GO:0006310">
    <property type="term" value="P:DNA recombination"/>
    <property type="evidence" value="ECO:0007669"/>
    <property type="project" value="UniProtKB-KW"/>
</dbReference>
<evidence type="ECO:0000313" key="9">
    <source>
        <dbReference type="EMBL" id="MQL54002.1"/>
    </source>
</evidence>
<organism evidence="9 10">
    <name type="scientific">Desulfofundulus thermobenzoicus</name>
    <dbReference type="NCBI Taxonomy" id="29376"/>
    <lineage>
        <taxon>Bacteria</taxon>
        <taxon>Bacillati</taxon>
        <taxon>Bacillota</taxon>
        <taxon>Clostridia</taxon>
        <taxon>Eubacteriales</taxon>
        <taxon>Peptococcaceae</taxon>
        <taxon>Desulfofundulus</taxon>
    </lineage>
</organism>
<dbReference type="InterPro" id="IPR011010">
    <property type="entry name" value="DNA_brk_join_enz"/>
</dbReference>
<comment type="caution">
    <text evidence="9">The sequence shown here is derived from an EMBL/GenBank/DDBJ whole genome shotgun (WGS) entry which is preliminary data.</text>
</comment>
<name>A0A6N7IV94_9FIRM</name>
<evidence type="ECO:0000256" key="3">
    <source>
        <dbReference type="ARBA" id="ARBA00022908"/>
    </source>
</evidence>
<accession>A0A6N7IV94</accession>
<dbReference type="CDD" id="cd01189">
    <property type="entry name" value="INT_ICEBs1_C_like"/>
    <property type="match status" value="1"/>
</dbReference>
<evidence type="ECO:0000256" key="5">
    <source>
        <dbReference type="ARBA" id="ARBA00023172"/>
    </source>
</evidence>
<gene>
    <name evidence="9" type="ORF">GFC01_17430</name>
</gene>
<evidence type="ECO:0000256" key="1">
    <source>
        <dbReference type="ARBA" id="ARBA00003283"/>
    </source>
</evidence>
<comment type="similarity">
    <text evidence="2">Belongs to the 'phage' integrase family.</text>
</comment>
<dbReference type="GO" id="GO:0003677">
    <property type="term" value="F:DNA binding"/>
    <property type="evidence" value="ECO:0007669"/>
    <property type="project" value="UniProtKB-UniRule"/>
</dbReference>
<dbReference type="AlphaFoldDB" id="A0A6N7IV94"/>
<dbReference type="InterPro" id="IPR044068">
    <property type="entry name" value="CB"/>
</dbReference>
<feature type="domain" description="Core-binding (CB)" evidence="8">
    <location>
        <begin position="128"/>
        <end position="221"/>
    </location>
</feature>
<dbReference type="Gene3D" id="1.10.443.10">
    <property type="entry name" value="Intergrase catalytic core"/>
    <property type="match status" value="1"/>
</dbReference>
<dbReference type="Pfam" id="PF00589">
    <property type="entry name" value="Phage_integrase"/>
    <property type="match status" value="1"/>
</dbReference>
<evidence type="ECO:0000259" key="7">
    <source>
        <dbReference type="PROSITE" id="PS51898"/>
    </source>
</evidence>
<dbReference type="InterPro" id="IPR002104">
    <property type="entry name" value="Integrase_catalytic"/>
</dbReference>
<dbReference type="PANTHER" id="PTHR30349">
    <property type="entry name" value="PHAGE INTEGRASE-RELATED"/>
    <property type="match status" value="1"/>
</dbReference>
<dbReference type="SUPFAM" id="SSF56349">
    <property type="entry name" value="DNA breaking-rejoining enzymes"/>
    <property type="match status" value="1"/>
</dbReference>
<protein>
    <submittedName>
        <fullName evidence="9">Tyrosine-type recombinase/integrase</fullName>
    </submittedName>
</protein>
<dbReference type="InterPro" id="IPR013762">
    <property type="entry name" value="Integrase-like_cat_sf"/>
</dbReference>